<evidence type="ECO:0000256" key="6">
    <source>
        <dbReference type="ARBA" id="ARBA00022932"/>
    </source>
</evidence>
<reference evidence="10" key="1">
    <citation type="journal article" date="2019" name="Int. J. Biol. Macromol.">
        <title>Characterization and comparative analysis of six complete mitochondrial genomes from ectomycorrhizal fungi of the Lactarius genus and phylogenetic analysis of the Agaricomycetes.</title>
        <authorList>
            <person name="Li Q."/>
            <person name="Wang Q."/>
            <person name="Jin X."/>
            <person name="Chen Z."/>
            <person name="Xiong C."/>
            <person name="Li P."/>
            <person name="Liu Q."/>
            <person name="Huang W."/>
        </authorList>
    </citation>
    <scope>NUCLEOTIDE SEQUENCE</scope>
</reference>
<dbReference type="GeneID" id="37500619"/>
<evidence type="ECO:0000259" key="9">
    <source>
        <dbReference type="Pfam" id="PF03175"/>
    </source>
</evidence>
<dbReference type="GO" id="GO:0003887">
    <property type="term" value="F:DNA-directed DNA polymerase activity"/>
    <property type="evidence" value="ECO:0007669"/>
    <property type="project" value="UniProtKB-KW"/>
</dbReference>
<dbReference type="InterPro" id="IPR023211">
    <property type="entry name" value="DNA_pol_palm_dom_sf"/>
</dbReference>
<name>A0A2Z4M917_9AGAM</name>
<dbReference type="SUPFAM" id="SSF56672">
    <property type="entry name" value="DNA/RNA polymerases"/>
    <property type="match status" value="1"/>
</dbReference>
<geneLocation type="mitochondrion" evidence="10"/>
<dbReference type="EC" id="2.7.7.7" evidence="2"/>
<feature type="domain" description="DNA-directed DNA polymerase family B mitochondria/virus" evidence="9">
    <location>
        <begin position="1"/>
        <end position="248"/>
    </location>
</feature>
<dbReference type="GO" id="GO:0000166">
    <property type="term" value="F:nucleotide binding"/>
    <property type="evidence" value="ECO:0007669"/>
    <property type="project" value="InterPro"/>
</dbReference>
<dbReference type="Pfam" id="PF03175">
    <property type="entry name" value="DNA_pol_B_2"/>
    <property type="match status" value="1"/>
</dbReference>
<dbReference type="InterPro" id="IPR004868">
    <property type="entry name" value="DNA-dir_DNA_pol_B_mt/vir"/>
</dbReference>
<accession>A0A2Z4M917</accession>
<gene>
    <name evidence="10" type="primary">orf410</name>
</gene>
<dbReference type="PANTHER" id="PTHR33568">
    <property type="entry name" value="DNA POLYMERASE"/>
    <property type="match status" value="1"/>
</dbReference>
<dbReference type="Gene3D" id="1.10.287.690">
    <property type="entry name" value="Helix hairpin bin"/>
    <property type="match status" value="1"/>
</dbReference>
<keyword evidence="10" id="KW-0496">Mitochondrion</keyword>
<evidence type="ECO:0000256" key="2">
    <source>
        <dbReference type="ARBA" id="ARBA00012417"/>
    </source>
</evidence>
<dbReference type="PROSITE" id="PS00116">
    <property type="entry name" value="DNA_POLYMERASE_B"/>
    <property type="match status" value="1"/>
</dbReference>
<dbReference type="EMBL" id="MH319478">
    <property type="protein sequence ID" value="AWX52996.1"/>
    <property type="molecule type" value="Genomic_DNA"/>
</dbReference>
<keyword evidence="3" id="KW-0808">Transferase</keyword>
<dbReference type="GO" id="GO:0006260">
    <property type="term" value="P:DNA replication"/>
    <property type="evidence" value="ECO:0007669"/>
    <property type="project" value="UniProtKB-KW"/>
</dbReference>
<evidence type="ECO:0000256" key="5">
    <source>
        <dbReference type="ARBA" id="ARBA00022705"/>
    </source>
</evidence>
<keyword evidence="6" id="KW-0239">DNA-directed DNA polymerase</keyword>
<keyword evidence="4" id="KW-0548">Nucleotidyltransferase</keyword>
<keyword evidence="5" id="KW-0235">DNA replication</keyword>
<dbReference type="Gene3D" id="3.90.1600.10">
    <property type="entry name" value="Palm domain of DNA polymerase"/>
    <property type="match status" value="2"/>
</dbReference>
<dbReference type="GO" id="GO:0003677">
    <property type="term" value="F:DNA binding"/>
    <property type="evidence" value="ECO:0007669"/>
    <property type="project" value="UniProtKB-KW"/>
</dbReference>
<evidence type="ECO:0000256" key="1">
    <source>
        <dbReference type="ARBA" id="ARBA00005755"/>
    </source>
</evidence>
<proteinExistence type="inferred from homology"/>
<dbReference type="InterPro" id="IPR043502">
    <property type="entry name" value="DNA/RNA_pol_sf"/>
</dbReference>
<evidence type="ECO:0000256" key="8">
    <source>
        <dbReference type="ARBA" id="ARBA00049244"/>
    </source>
</evidence>
<protein>
    <recommendedName>
        <fullName evidence="2">DNA-directed DNA polymerase</fullName>
        <ecNumber evidence="2">2.7.7.7</ecNumber>
    </recommendedName>
</protein>
<evidence type="ECO:0000313" key="10">
    <source>
        <dbReference type="EMBL" id="AWX52996.1"/>
    </source>
</evidence>
<dbReference type="AlphaFoldDB" id="A0A2Z4M917"/>
<sequence>MDALIRLAYIGGSTDYYYKYGENLKHYDVNSLYPKAMCNPMPMEFLGESLGNEVKLENLFGFAEAKITAPDNLEIPLLPFKIFNETLHPLGNWIGVYFSEELKTMAKFGYKIELIKVYKYTKANIFTNYIEHFYKIKKFTVGPLRFIAKNHLNQLYGYFGRRLTLIETKNVYNKDLINYYGSNTIFSQIRINNEISTILMSSNLDYNIINEIKNETKLDLLTNFKVIKSNVAIAAAVTAYARIEMAELKMLLLKLGVKIFYTDTDSLFVDKELPDYLIGNDLGQLKDELKGGSIKKAYFLGIKKYGYIDSKDITHSVFSGVPRNSLTWQEITQIAHENPIAKHTPARFYKNISDLNINVKDSILTTIVFNPRKKLFNNKYIPIKINIKILITIDYFLRLLKNKILQIINK</sequence>
<keyword evidence="7" id="KW-0238">DNA-binding</keyword>
<dbReference type="InterPro" id="IPR017964">
    <property type="entry name" value="DNA-dir_DNA_pol_B_CS"/>
</dbReference>
<evidence type="ECO:0000256" key="7">
    <source>
        <dbReference type="ARBA" id="ARBA00023125"/>
    </source>
</evidence>
<comment type="catalytic activity">
    <reaction evidence="8">
        <text>DNA(n) + a 2'-deoxyribonucleoside 5'-triphosphate = DNA(n+1) + diphosphate</text>
        <dbReference type="Rhea" id="RHEA:22508"/>
        <dbReference type="Rhea" id="RHEA-COMP:17339"/>
        <dbReference type="Rhea" id="RHEA-COMP:17340"/>
        <dbReference type="ChEBI" id="CHEBI:33019"/>
        <dbReference type="ChEBI" id="CHEBI:61560"/>
        <dbReference type="ChEBI" id="CHEBI:173112"/>
        <dbReference type="EC" id="2.7.7.7"/>
    </reaction>
</comment>
<evidence type="ECO:0000256" key="3">
    <source>
        <dbReference type="ARBA" id="ARBA00022679"/>
    </source>
</evidence>
<dbReference type="PANTHER" id="PTHR33568:SF3">
    <property type="entry name" value="DNA-DIRECTED DNA POLYMERASE"/>
    <property type="match status" value="1"/>
</dbReference>
<evidence type="ECO:0000256" key="4">
    <source>
        <dbReference type="ARBA" id="ARBA00022695"/>
    </source>
</evidence>
<comment type="similarity">
    <text evidence="1">Belongs to the DNA polymerase type-B family.</text>
</comment>
<organism evidence="10">
    <name type="scientific">Lactarius deliciosus</name>
    <dbReference type="NCBI Taxonomy" id="55514"/>
    <lineage>
        <taxon>Eukaryota</taxon>
        <taxon>Fungi</taxon>
        <taxon>Dikarya</taxon>
        <taxon>Basidiomycota</taxon>
        <taxon>Agaricomycotina</taxon>
        <taxon>Agaricomycetes</taxon>
        <taxon>Russulales</taxon>
        <taxon>Russulaceae</taxon>
        <taxon>Lactarius</taxon>
    </lineage>
</organism>
<dbReference type="RefSeq" id="YP_009498210.1">
    <property type="nucleotide sequence ID" value="NC_038055.1"/>
</dbReference>